<dbReference type="CDD" id="cd00310">
    <property type="entry name" value="ATP-synt_Fo_a_6"/>
    <property type="match status" value="1"/>
</dbReference>
<evidence type="ECO:0000256" key="2">
    <source>
        <dbReference type="ARBA" id="ARBA00006810"/>
    </source>
</evidence>
<feature type="transmembrane region" description="Helical" evidence="12">
    <location>
        <begin position="193"/>
        <end position="226"/>
    </location>
</feature>
<dbReference type="GO" id="GO:0046933">
    <property type="term" value="F:proton-transporting ATP synthase activity, rotational mechanism"/>
    <property type="evidence" value="ECO:0007669"/>
    <property type="project" value="TreeGrafter"/>
</dbReference>
<evidence type="ECO:0000256" key="4">
    <source>
        <dbReference type="ARBA" id="ARBA00022547"/>
    </source>
</evidence>
<evidence type="ECO:0000256" key="3">
    <source>
        <dbReference type="ARBA" id="ARBA00022448"/>
    </source>
</evidence>
<dbReference type="InterPro" id="IPR000568">
    <property type="entry name" value="ATP_synth_F0_asu"/>
</dbReference>
<dbReference type="AlphaFoldDB" id="A0A286Q526"/>
<keyword evidence="6" id="KW-0375">Hydrogen ion transport</keyword>
<name>A0A286Q526_9ANNE</name>
<evidence type="ECO:0000256" key="5">
    <source>
        <dbReference type="ARBA" id="ARBA00022692"/>
    </source>
</evidence>
<keyword evidence="9 12" id="KW-0472">Membrane</keyword>
<keyword evidence="5 12" id="KW-0812">Transmembrane</keyword>
<dbReference type="EMBL" id="KU728836">
    <property type="protein sequence ID" value="AOR07133.1"/>
    <property type="molecule type" value="Genomic_DNA"/>
</dbReference>
<organism evidence="13">
    <name type="scientific">Enchytraeus albidus</name>
    <dbReference type="NCBI Taxonomy" id="6390"/>
    <lineage>
        <taxon>Eukaryota</taxon>
        <taxon>Metazoa</taxon>
        <taxon>Spiralia</taxon>
        <taxon>Lophotrochozoa</taxon>
        <taxon>Annelida</taxon>
        <taxon>Clitellata</taxon>
        <taxon>Oligochaeta</taxon>
        <taxon>Enchytraeida</taxon>
        <taxon>Enchytraeidae</taxon>
        <taxon>Enchytraeus</taxon>
    </lineage>
</organism>
<evidence type="ECO:0000256" key="6">
    <source>
        <dbReference type="ARBA" id="ARBA00022781"/>
    </source>
</evidence>
<dbReference type="PANTHER" id="PTHR11410">
    <property type="entry name" value="ATP SYNTHASE SUBUNIT A"/>
    <property type="match status" value="1"/>
</dbReference>
<feature type="transmembrane region" description="Helical" evidence="12">
    <location>
        <begin position="75"/>
        <end position="96"/>
    </location>
</feature>
<feature type="transmembrane region" description="Helical" evidence="12">
    <location>
        <begin position="102"/>
        <end position="122"/>
    </location>
</feature>
<reference evidence="13" key="1">
    <citation type="journal article" date="2017" name="Proc. R. Soc. B">
        <title>Punctuated invasion of water, ice, snow and terrestrial ecozones by segmented worms (Oligochaeta: Enchytraeidae: Mesenchytraeus).</title>
        <authorList>
            <person name="Lang S.A."/>
            <person name="Saglam N."/>
            <person name="Kawash J."/>
            <person name="Shain D.H."/>
        </authorList>
    </citation>
    <scope>NUCLEOTIDE SEQUENCE</scope>
</reference>
<sequence>MMPDIFSSFDPSSFNSIIPSMTIMFMINIIYMFLIDRNVWSMEANRTVLSLPILQSMVPEVERTYMFNINPLNQLMHQIFFMVIVLNLMGLFPYTFSITSHLLFTLSIGLPMWMLLIMSSAIKSIKATIAHLLPEGAPDWLNPFLVLIESSSIIVRPITLSFRLAANMSAGHIVLGLIGIYAAAAWFNSLSVFLILLMLMIGYLLFEVAICLIQGYIFFLLLTLYANDHAH</sequence>
<evidence type="ECO:0000256" key="12">
    <source>
        <dbReference type="SAM" id="Phobius"/>
    </source>
</evidence>
<evidence type="ECO:0000313" key="13">
    <source>
        <dbReference type="EMBL" id="AOR07133.1"/>
    </source>
</evidence>
<evidence type="ECO:0000256" key="9">
    <source>
        <dbReference type="ARBA" id="ARBA00023136"/>
    </source>
</evidence>
<evidence type="ECO:0000256" key="11">
    <source>
        <dbReference type="RuleBase" id="RU004450"/>
    </source>
</evidence>
<proteinExistence type="inferred from homology"/>
<keyword evidence="10" id="KW-0066">ATP synthesis</keyword>
<keyword evidence="3" id="KW-0813">Transport</keyword>
<protein>
    <recommendedName>
        <fullName evidence="11">ATP synthase subunit a</fullName>
    </recommendedName>
</protein>
<dbReference type="InterPro" id="IPR035908">
    <property type="entry name" value="F0_ATP_A_sf"/>
</dbReference>
<feature type="transmembrane region" description="Helical" evidence="12">
    <location>
        <begin position="164"/>
        <end position="187"/>
    </location>
</feature>
<dbReference type="Pfam" id="PF00119">
    <property type="entry name" value="ATP-synt_A"/>
    <property type="match status" value="1"/>
</dbReference>
<dbReference type="GO" id="GO:0005743">
    <property type="term" value="C:mitochondrial inner membrane"/>
    <property type="evidence" value="ECO:0007669"/>
    <property type="project" value="UniProtKB-SubCell"/>
</dbReference>
<keyword evidence="4" id="KW-0138">CF(0)</keyword>
<feature type="transmembrane region" description="Helical" evidence="12">
    <location>
        <begin position="12"/>
        <end position="34"/>
    </location>
</feature>
<dbReference type="Gene3D" id="1.20.120.220">
    <property type="entry name" value="ATP synthase, F0 complex, subunit A"/>
    <property type="match status" value="1"/>
</dbReference>
<keyword evidence="13" id="KW-0496">Mitochondrion</keyword>
<dbReference type="PRINTS" id="PR00123">
    <property type="entry name" value="ATPASEA"/>
</dbReference>
<dbReference type="InterPro" id="IPR045083">
    <property type="entry name" value="ATP_synth_F0_asu_bact/mt"/>
</dbReference>
<dbReference type="PANTHER" id="PTHR11410:SF0">
    <property type="entry name" value="ATP SYNTHASE SUBUNIT A"/>
    <property type="match status" value="1"/>
</dbReference>
<dbReference type="PROSITE" id="PS00449">
    <property type="entry name" value="ATPASE_A"/>
    <property type="match status" value="1"/>
</dbReference>
<accession>A0A286Q526</accession>
<dbReference type="GO" id="GO:0045259">
    <property type="term" value="C:proton-transporting ATP synthase complex"/>
    <property type="evidence" value="ECO:0007669"/>
    <property type="project" value="UniProtKB-KW"/>
</dbReference>
<keyword evidence="7 12" id="KW-1133">Transmembrane helix</keyword>
<dbReference type="InterPro" id="IPR023011">
    <property type="entry name" value="ATP_synth_F0_asu_AS"/>
</dbReference>
<dbReference type="NCBIfam" id="TIGR01131">
    <property type="entry name" value="ATP_synt_6_or_A"/>
    <property type="match status" value="1"/>
</dbReference>
<dbReference type="SUPFAM" id="SSF81336">
    <property type="entry name" value="F1F0 ATP synthase subunit A"/>
    <property type="match status" value="1"/>
</dbReference>
<keyword evidence="8" id="KW-0406">Ion transport</keyword>
<comment type="subcellular location">
    <subcellularLocation>
        <location evidence="1">Membrane</location>
        <topology evidence="1">Multi-pass membrane protein</topology>
    </subcellularLocation>
    <subcellularLocation>
        <location evidence="11">Mitochondrion inner membrane</location>
        <topology evidence="11">Multi-pass membrane protein</topology>
    </subcellularLocation>
</comment>
<geneLocation type="mitochondrion" evidence="13"/>
<comment type="similarity">
    <text evidence="2">Belongs to the ATPase A chain family.</text>
</comment>
<evidence type="ECO:0000256" key="8">
    <source>
        <dbReference type="ARBA" id="ARBA00023065"/>
    </source>
</evidence>
<evidence type="ECO:0000256" key="10">
    <source>
        <dbReference type="ARBA" id="ARBA00023310"/>
    </source>
</evidence>
<evidence type="ECO:0000256" key="1">
    <source>
        <dbReference type="ARBA" id="ARBA00004141"/>
    </source>
</evidence>
<evidence type="ECO:0000256" key="7">
    <source>
        <dbReference type="ARBA" id="ARBA00022989"/>
    </source>
</evidence>